<dbReference type="PANTHER" id="PTHR30363">
    <property type="entry name" value="HTH-TYPE TRANSCRIPTIONAL REGULATOR SRLR-RELATED"/>
    <property type="match status" value="1"/>
</dbReference>
<dbReference type="InterPro" id="IPR001034">
    <property type="entry name" value="DeoR_HTH"/>
</dbReference>
<dbReference type="PANTHER" id="PTHR30363:SF4">
    <property type="entry name" value="GLYCEROL-3-PHOSPHATE REGULON REPRESSOR"/>
    <property type="match status" value="1"/>
</dbReference>
<dbReference type="Gene3D" id="3.40.50.1360">
    <property type="match status" value="1"/>
</dbReference>
<dbReference type="STRING" id="364199.SAMN04489858_102452"/>
<dbReference type="OrthoDB" id="9814815at2"/>
<organism evidence="5 6">
    <name type="scientific">Paracoccus homiensis</name>
    <dbReference type="NCBI Taxonomy" id="364199"/>
    <lineage>
        <taxon>Bacteria</taxon>
        <taxon>Pseudomonadati</taxon>
        <taxon>Pseudomonadota</taxon>
        <taxon>Alphaproteobacteria</taxon>
        <taxon>Rhodobacterales</taxon>
        <taxon>Paracoccaceae</taxon>
        <taxon>Paracoccus</taxon>
    </lineage>
</organism>
<dbReference type="PRINTS" id="PR00037">
    <property type="entry name" value="HTHLACR"/>
</dbReference>
<proteinExistence type="predicted"/>
<accession>A0A1I0B2M4</accession>
<evidence type="ECO:0000313" key="5">
    <source>
        <dbReference type="EMBL" id="SET01104.1"/>
    </source>
</evidence>
<dbReference type="Gene3D" id="1.10.10.10">
    <property type="entry name" value="Winged helix-like DNA-binding domain superfamily/Winged helix DNA-binding domain"/>
    <property type="match status" value="1"/>
</dbReference>
<reference evidence="5 6" key="1">
    <citation type="submission" date="2016-10" db="EMBL/GenBank/DDBJ databases">
        <authorList>
            <person name="de Groot N.N."/>
        </authorList>
    </citation>
    <scope>NUCLEOTIDE SEQUENCE [LARGE SCALE GENOMIC DNA]</scope>
    <source>
        <strain evidence="5 6">DSM 17862</strain>
    </source>
</reference>
<dbReference type="PROSITE" id="PS51000">
    <property type="entry name" value="HTH_DEOR_2"/>
    <property type="match status" value="1"/>
</dbReference>
<protein>
    <submittedName>
        <fullName evidence="5">Transcriptional regulator, DeoR family</fullName>
    </submittedName>
</protein>
<dbReference type="AlphaFoldDB" id="A0A1I0B2M4"/>
<dbReference type="SMART" id="SM01134">
    <property type="entry name" value="DeoRC"/>
    <property type="match status" value="1"/>
</dbReference>
<dbReference type="InterPro" id="IPR014036">
    <property type="entry name" value="DeoR-like_C"/>
</dbReference>
<evidence type="ECO:0000313" key="6">
    <source>
        <dbReference type="Proteomes" id="UP000199180"/>
    </source>
</evidence>
<dbReference type="GO" id="GO:0003700">
    <property type="term" value="F:DNA-binding transcription factor activity"/>
    <property type="evidence" value="ECO:0007669"/>
    <property type="project" value="InterPro"/>
</dbReference>
<sequence length="256" mass="27750">MALNIRQMEILELARATGRVAVEELAERFDVTLQTIRRDLGELADQGELDRVHGGAVLRSGVSNIGYEQRRRMNDAAKSAIARACAAEIPDNSSVIINLGTTTEAVARELLNHRNLTVITNNMNVANILVANDSCEIMVAGGALRRSDGGLVGDLTTEFMAQFKPDFAIIGASALDADGDLLDFDMAEVRVSRAIAGLARRTFLVTDISKLERSAPVRIIPMSEVDSVFVDAPLPPDLARQCVEWGTQVIVAPPRR</sequence>
<feature type="domain" description="HTH deoR-type" evidence="4">
    <location>
        <begin position="3"/>
        <end position="58"/>
    </location>
</feature>
<dbReference type="Pfam" id="PF08220">
    <property type="entry name" value="HTH_DeoR"/>
    <property type="match status" value="1"/>
</dbReference>
<evidence type="ECO:0000259" key="4">
    <source>
        <dbReference type="PROSITE" id="PS51000"/>
    </source>
</evidence>
<keyword evidence="1" id="KW-0678">Repressor</keyword>
<dbReference type="InterPro" id="IPR050313">
    <property type="entry name" value="Carb_Metab_HTH_regulators"/>
</dbReference>
<dbReference type="InterPro" id="IPR037171">
    <property type="entry name" value="NagB/RpiA_transferase-like"/>
</dbReference>
<name>A0A1I0B2M4_9RHOB</name>
<dbReference type="EMBL" id="FOHO01000002">
    <property type="protein sequence ID" value="SET01104.1"/>
    <property type="molecule type" value="Genomic_DNA"/>
</dbReference>
<dbReference type="Pfam" id="PF00455">
    <property type="entry name" value="DeoRC"/>
    <property type="match status" value="1"/>
</dbReference>
<dbReference type="InterPro" id="IPR036388">
    <property type="entry name" value="WH-like_DNA-bd_sf"/>
</dbReference>
<evidence type="ECO:0000256" key="3">
    <source>
        <dbReference type="ARBA" id="ARBA00023163"/>
    </source>
</evidence>
<gene>
    <name evidence="5" type="ORF">SAMN04489858_102452</name>
</gene>
<keyword evidence="6" id="KW-1185">Reference proteome</keyword>
<keyword evidence="2" id="KW-0805">Transcription regulation</keyword>
<dbReference type="RefSeq" id="WP_090732816.1">
    <property type="nucleotide sequence ID" value="NZ_CP177219.1"/>
</dbReference>
<dbReference type="SUPFAM" id="SSF46785">
    <property type="entry name" value="Winged helix' DNA-binding domain"/>
    <property type="match status" value="1"/>
</dbReference>
<dbReference type="InterPro" id="IPR036390">
    <property type="entry name" value="WH_DNA-bd_sf"/>
</dbReference>
<dbReference type="SMART" id="SM00420">
    <property type="entry name" value="HTH_DEOR"/>
    <property type="match status" value="1"/>
</dbReference>
<keyword evidence="3" id="KW-0804">Transcription</keyword>
<evidence type="ECO:0000256" key="1">
    <source>
        <dbReference type="ARBA" id="ARBA00022491"/>
    </source>
</evidence>
<evidence type="ECO:0000256" key="2">
    <source>
        <dbReference type="ARBA" id="ARBA00023015"/>
    </source>
</evidence>
<dbReference type="SUPFAM" id="SSF100950">
    <property type="entry name" value="NagB/RpiA/CoA transferase-like"/>
    <property type="match status" value="1"/>
</dbReference>
<dbReference type="Proteomes" id="UP000199180">
    <property type="component" value="Unassembled WGS sequence"/>
</dbReference>